<dbReference type="Proteomes" id="UP000507470">
    <property type="component" value="Unassembled WGS sequence"/>
</dbReference>
<dbReference type="GO" id="GO:0004930">
    <property type="term" value="F:G protein-coupled receptor activity"/>
    <property type="evidence" value="ECO:0007669"/>
    <property type="project" value="UniProtKB-KW"/>
</dbReference>
<accession>A0A6J8A475</accession>
<gene>
    <name evidence="10" type="ORF">MCOR_3981</name>
</gene>
<dbReference type="OrthoDB" id="10300600at2759"/>
<dbReference type="SUPFAM" id="SSF81321">
    <property type="entry name" value="Family A G protein-coupled receptor-like"/>
    <property type="match status" value="1"/>
</dbReference>
<reference evidence="10 11" key="1">
    <citation type="submission" date="2020-06" db="EMBL/GenBank/DDBJ databases">
        <authorList>
            <person name="Li R."/>
            <person name="Bekaert M."/>
        </authorList>
    </citation>
    <scope>NUCLEOTIDE SEQUENCE [LARGE SCALE GENOMIC DNA]</scope>
    <source>
        <strain evidence="11">wild</strain>
    </source>
</reference>
<organism evidence="10 11">
    <name type="scientific">Mytilus coruscus</name>
    <name type="common">Sea mussel</name>
    <dbReference type="NCBI Taxonomy" id="42192"/>
    <lineage>
        <taxon>Eukaryota</taxon>
        <taxon>Metazoa</taxon>
        <taxon>Spiralia</taxon>
        <taxon>Lophotrochozoa</taxon>
        <taxon>Mollusca</taxon>
        <taxon>Bivalvia</taxon>
        <taxon>Autobranchia</taxon>
        <taxon>Pteriomorphia</taxon>
        <taxon>Mytilida</taxon>
        <taxon>Mytiloidea</taxon>
        <taxon>Mytilidae</taxon>
        <taxon>Mytilinae</taxon>
        <taxon>Mytilus</taxon>
    </lineage>
</organism>
<proteinExistence type="predicted"/>
<comment type="subcellular location">
    <subcellularLocation>
        <location evidence="1">Membrane</location>
        <topology evidence="1">Multi-pass membrane protein</topology>
    </subcellularLocation>
</comment>
<keyword evidence="11" id="KW-1185">Reference proteome</keyword>
<keyword evidence="6" id="KW-0675">Receptor</keyword>
<name>A0A6J8A475_MYTCO</name>
<dbReference type="AlphaFoldDB" id="A0A6J8A475"/>
<evidence type="ECO:0000259" key="9">
    <source>
        <dbReference type="PROSITE" id="PS50262"/>
    </source>
</evidence>
<keyword evidence="7" id="KW-0807">Transducer</keyword>
<sequence>MLFTLYPRVPFELNIMAGPVLSYLSALMNIFVIVALLDRKLRSPATILMQGLALADGITALCTYGLEPYFNSFYKTIDVPGSPTTIDYYSFEHESELQISILEAKQLIELKYPLCAVHYFLHLFADNFHIVSILLTTSLGMQKLIVIVWPFWSRANMTNRKTAVACAICFLFSMVMNIPRMFVVSLNFDQENSCIVSQPQKVIESYVLTIYPILFAIVLISAVIVMMVSTCFIITILYRRKHIRGHTTLSKYEKKSCLLVVIVMIVFLLSEIPRIYLNTIIFDTYRSDMNKENIASYKVYTEIQNRMTVCFENIENKYVSELNINRELSSCARVSADTEIQASIIEWVGYFTEGVSVHMSLIKRNLKGKLKSNYTDLIWTLGKKVDSQLDFGFTLQFHNFLSTLYCNNVTEEGVYDIIIDFEGIYTTSCDEQIVPVMYNRLPFLILGSTPYSEPMNYILNIIWGHVDISLEDLKLFTEILKFSMIVGCGSNFVIYIVMSGKLREAISTKFKCCKR</sequence>
<feature type="transmembrane region" description="Helical" evidence="8">
    <location>
        <begin position="128"/>
        <end position="152"/>
    </location>
</feature>
<dbReference type="GO" id="GO:0016020">
    <property type="term" value="C:membrane"/>
    <property type="evidence" value="ECO:0007669"/>
    <property type="project" value="UniProtKB-SubCell"/>
</dbReference>
<feature type="domain" description="G-protein coupled receptors family 1 profile" evidence="9">
    <location>
        <begin position="28"/>
        <end position="273"/>
    </location>
</feature>
<evidence type="ECO:0000256" key="3">
    <source>
        <dbReference type="ARBA" id="ARBA00022989"/>
    </source>
</evidence>
<keyword evidence="3 8" id="KW-1133">Transmembrane helix</keyword>
<feature type="transmembrane region" description="Helical" evidence="8">
    <location>
        <begin position="208"/>
        <end position="238"/>
    </location>
</feature>
<feature type="transmembrane region" description="Helical" evidence="8">
    <location>
        <begin position="258"/>
        <end position="277"/>
    </location>
</feature>
<evidence type="ECO:0000256" key="7">
    <source>
        <dbReference type="ARBA" id="ARBA00023224"/>
    </source>
</evidence>
<evidence type="ECO:0000256" key="1">
    <source>
        <dbReference type="ARBA" id="ARBA00004141"/>
    </source>
</evidence>
<dbReference type="CDD" id="cd00637">
    <property type="entry name" value="7tm_classA_rhodopsin-like"/>
    <property type="match status" value="1"/>
</dbReference>
<dbReference type="InterPro" id="IPR050125">
    <property type="entry name" value="GPCR_opsins"/>
</dbReference>
<evidence type="ECO:0000313" key="10">
    <source>
        <dbReference type="EMBL" id="CAC5362104.1"/>
    </source>
</evidence>
<evidence type="ECO:0000256" key="6">
    <source>
        <dbReference type="ARBA" id="ARBA00023170"/>
    </source>
</evidence>
<dbReference type="Gene3D" id="1.20.1070.10">
    <property type="entry name" value="Rhodopsin 7-helix transmembrane proteins"/>
    <property type="match status" value="1"/>
</dbReference>
<dbReference type="Pfam" id="PF00001">
    <property type="entry name" value="7tm_1"/>
    <property type="match status" value="1"/>
</dbReference>
<keyword evidence="2 8" id="KW-0812">Transmembrane</keyword>
<dbReference type="PANTHER" id="PTHR24240">
    <property type="entry name" value="OPSIN"/>
    <property type="match status" value="1"/>
</dbReference>
<evidence type="ECO:0000256" key="8">
    <source>
        <dbReference type="SAM" id="Phobius"/>
    </source>
</evidence>
<feature type="transmembrane region" description="Helical" evidence="8">
    <location>
        <begin position="164"/>
        <end position="188"/>
    </location>
</feature>
<evidence type="ECO:0000256" key="5">
    <source>
        <dbReference type="ARBA" id="ARBA00023136"/>
    </source>
</evidence>
<feature type="transmembrane region" description="Helical" evidence="8">
    <location>
        <begin position="45"/>
        <end position="66"/>
    </location>
</feature>
<dbReference type="PROSITE" id="PS50262">
    <property type="entry name" value="G_PROTEIN_RECEP_F1_2"/>
    <property type="match status" value="1"/>
</dbReference>
<protein>
    <recommendedName>
        <fullName evidence="9">G-protein coupled receptors family 1 profile domain-containing protein</fullName>
    </recommendedName>
</protein>
<evidence type="ECO:0000256" key="2">
    <source>
        <dbReference type="ARBA" id="ARBA00022692"/>
    </source>
</evidence>
<dbReference type="EMBL" id="CACVKT020000732">
    <property type="protein sequence ID" value="CAC5362104.1"/>
    <property type="molecule type" value="Genomic_DNA"/>
</dbReference>
<keyword evidence="5 8" id="KW-0472">Membrane</keyword>
<keyword evidence="4" id="KW-0297">G-protein coupled receptor</keyword>
<feature type="transmembrane region" description="Helical" evidence="8">
    <location>
        <begin position="20"/>
        <end position="38"/>
    </location>
</feature>
<dbReference type="InterPro" id="IPR000276">
    <property type="entry name" value="GPCR_Rhodpsn"/>
</dbReference>
<dbReference type="InterPro" id="IPR017452">
    <property type="entry name" value="GPCR_Rhodpsn_7TM"/>
</dbReference>
<evidence type="ECO:0000313" key="11">
    <source>
        <dbReference type="Proteomes" id="UP000507470"/>
    </source>
</evidence>
<evidence type="ECO:0000256" key="4">
    <source>
        <dbReference type="ARBA" id="ARBA00023040"/>
    </source>
</evidence>